<dbReference type="Proteomes" id="UP000728032">
    <property type="component" value="Unassembled WGS sequence"/>
</dbReference>
<dbReference type="Pfam" id="PF03151">
    <property type="entry name" value="TPT"/>
    <property type="match status" value="1"/>
</dbReference>
<feature type="transmembrane region" description="Helical" evidence="5">
    <location>
        <begin position="88"/>
        <end position="105"/>
    </location>
</feature>
<dbReference type="InterPro" id="IPR004853">
    <property type="entry name" value="Sugar_P_trans_dom"/>
</dbReference>
<feature type="non-terminal residue" evidence="7">
    <location>
        <position position="1"/>
    </location>
</feature>
<comment type="subcellular location">
    <subcellularLocation>
        <location evidence="1">Membrane</location>
        <topology evidence="1">Multi-pass membrane protein</topology>
    </subcellularLocation>
</comment>
<keyword evidence="3 5" id="KW-1133">Transmembrane helix</keyword>
<evidence type="ECO:0000259" key="6">
    <source>
        <dbReference type="Pfam" id="PF03151"/>
    </source>
</evidence>
<dbReference type="EMBL" id="CAJPVJ010014181">
    <property type="protein sequence ID" value="CAG2175218.1"/>
    <property type="molecule type" value="Genomic_DNA"/>
</dbReference>
<feature type="transmembrane region" description="Helical" evidence="5">
    <location>
        <begin position="282"/>
        <end position="303"/>
    </location>
</feature>
<feature type="domain" description="Sugar phosphate transporter" evidence="6">
    <location>
        <begin position="3"/>
        <end position="200"/>
    </location>
</feature>
<feature type="transmembrane region" description="Helical" evidence="5">
    <location>
        <begin position="24"/>
        <end position="42"/>
    </location>
</feature>
<dbReference type="GO" id="GO:0016020">
    <property type="term" value="C:membrane"/>
    <property type="evidence" value="ECO:0007669"/>
    <property type="project" value="UniProtKB-SubCell"/>
</dbReference>
<evidence type="ECO:0000256" key="2">
    <source>
        <dbReference type="ARBA" id="ARBA00022692"/>
    </source>
</evidence>
<keyword evidence="4 5" id="KW-0472">Membrane</keyword>
<organism evidence="7">
    <name type="scientific">Oppiella nova</name>
    <dbReference type="NCBI Taxonomy" id="334625"/>
    <lineage>
        <taxon>Eukaryota</taxon>
        <taxon>Metazoa</taxon>
        <taxon>Ecdysozoa</taxon>
        <taxon>Arthropoda</taxon>
        <taxon>Chelicerata</taxon>
        <taxon>Arachnida</taxon>
        <taxon>Acari</taxon>
        <taxon>Acariformes</taxon>
        <taxon>Sarcoptiformes</taxon>
        <taxon>Oribatida</taxon>
        <taxon>Brachypylina</taxon>
        <taxon>Oppioidea</taxon>
        <taxon>Oppiidae</taxon>
        <taxon>Oppiella</taxon>
    </lineage>
</organism>
<feature type="transmembrane region" description="Helical" evidence="5">
    <location>
        <begin position="150"/>
        <end position="174"/>
    </location>
</feature>
<dbReference type="EMBL" id="OC929006">
    <property type="protein sequence ID" value="CAD7658032.1"/>
    <property type="molecule type" value="Genomic_DNA"/>
</dbReference>
<keyword evidence="8" id="KW-1185">Reference proteome</keyword>
<dbReference type="InterPro" id="IPR050186">
    <property type="entry name" value="TPT_transporter"/>
</dbReference>
<feature type="transmembrane region" description="Helical" evidence="5">
    <location>
        <begin position="186"/>
        <end position="204"/>
    </location>
</feature>
<evidence type="ECO:0000256" key="5">
    <source>
        <dbReference type="SAM" id="Phobius"/>
    </source>
</evidence>
<evidence type="ECO:0000256" key="3">
    <source>
        <dbReference type="ARBA" id="ARBA00022989"/>
    </source>
</evidence>
<reference evidence="7" key="1">
    <citation type="submission" date="2020-11" db="EMBL/GenBank/DDBJ databases">
        <authorList>
            <person name="Tran Van P."/>
        </authorList>
    </citation>
    <scope>NUCLEOTIDE SEQUENCE</scope>
</reference>
<feature type="transmembrane region" description="Helical" evidence="5">
    <location>
        <begin position="49"/>
        <end position="68"/>
    </location>
</feature>
<sequence length="308" mass="34811">MTKSSCIVFILMFAILFDLEKKRFSLIIVVSLISSGLFMFTYHSTQFQIQGFLLVLSASLLGGLRWTLSQLVMQRKEVGLSNPLDMMYHIQPWMLLGLIPLAIMFEGIPFSQSKVTISQILSDSELLWQTLSLIMIGSVLAFFMEFSEFLLLTYTSSLTLSIAGIFKEVFTLYLAVNYNGDQMSRINFIGLIVCLLGIALHVVIKALDTTGKKFHYPLSVVTCHMIVKLMIAYFLRLTYKSITGVSRISLSWDENVRKLSATGIASALDIGFSNWSFEFITISLYTMTKSSCIVFILMFAILFDLEKK</sequence>
<dbReference type="AlphaFoldDB" id="A0A7R9MDZ1"/>
<dbReference type="OrthoDB" id="18894at2759"/>
<gene>
    <name evidence="7" type="ORF">ONB1V03_LOCUS14657</name>
</gene>
<dbReference type="PANTHER" id="PTHR11132">
    <property type="entry name" value="SOLUTE CARRIER FAMILY 35"/>
    <property type="match status" value="1"/>
</dbReference>
<evidence type="ECO:0000313" key="8">
    <source>
        <dbReference type="Proteomes" id="UP000728032"/>
    </source>
</evidence>
<evidence type="ECO:0000256" key="1">
    <source>
        <dbReference type="ARBA" id="ARBA00004141"/>
    </source>
</evidence>
<feature type="transmembrane region" description="Helical" evidence="5">
    <location>
        <begin position="126"/>
        <end position="144"/>
    </location>
</feature>
<keyword evidence="2 5" id="KW-0812">Transmembrane</keyword>
<accession>A0A7R9MDZ1</accession>
<evidence type="ECO:0000313" key="7">
    <source>
        <dbReference type="EMBL" id="CAD7658032.1"/>
    </source>
</evidence>
<name>A0A7R9MDZ1_9ACAR</name>
<proteinExistence type="predicted"/>
<evidence type="ECO:0000256" key="4">
    <source>
        <dbReference type="ARBA" id="ARBA00023136"/>
    </source>
</evidence>
<feature type="transmembrane region" description="Helical" evidence="5">
    <location>
        <begin position="216"/>
        <end position="235"/>
    </location>
</feature>
<protein>
    <recommendedName>
        <fullName evidence="6">Sugar phosphate transporter domain-containing protein</fullName>
    </recommendedName>
</protein>